<dbReference type="EMBL" id="JASSZA010000001">
    <property type="protein sequence ID" value="KAK2121320.1"/>
    <property type="molecule type" value="Genomic_DNA"/>
</dbReference>
<comment type="caution">
    <text evidence="1">The sequence shown here is derived from an EMBL/GenBank/DDBJ whole genome shotgun (WGS) entry which is preliminary data.</text>
</comment>
<sequence length="99" mass="11316">MGRRPDVAAESWGFAPGVGVLADKGGKQFAPLLELRQPRGPRAGERCRALQAPDPSRDYFSLMDWYERRFRKTCLSERDVEGWPARGKGRSGLRKRRRN</sequence>
<organism evidence="1 2">
    <name type="scientific">Saguinus oedipus</name>
    <name type="common">Cotton-top tamarin</name>
    <name type="synonym">Oedipomidas oedipus</name>
    <dbReference type="NCBI Taxonomy" id="9490"/>
    <lineage>
        <taxon>Eukaryota</taxon>
        <taxon>Metazoa</taxon>
        <taxon>Chordata</taxon>
        <taxon>Craniata</taxon>
        <taxon>Vertebrata</taxon>
        <taxon>Euteleostomi</taxon>
        <taxon>Mammalia</taxon>
        <taxon>Eutheria</taxon>
        <taxon>Euarchontoglires</taxon>
        <taxon>Primates</taxon>
        <taxon>Haplorrhini</taxon>
        <taxon>Platyrrhini</taxon>
        <taxon>Cebidae</taxon>
        <taxon>Callitrichinae</taxon>
        <taxon>Saguinus</taxon>
    </lineage>
</organism>
<protein>
    <submittedName>
        <fullName evidence="1">Uncharacterized protein</fullName>
    </submittedName>
</protein>
<evidence type="ECO:0000313" key="2">
    <source>
        <dbReference type="Proteomes" id="UP001266305"/>
    </source>
</evidence>
<evidence type="ECO:0000313" key="1">
    <source>
        <dbReference type="EMBL" id="KAK2121320.1"/>
    </source>
</evidence>
<keyword evidence="2" id="KW-1185">Reference proteome</keyword>
<name>A0ABQ9WIN1_SAGOE</name>
<reference evidence="1 2" key="1">
    <citation type="submission" date="2023-05" db="EMBL/GenBank/DDBJ databases">
        <title>B98-5 Cell Line De Novo Hybrid Assembly: An Optical Mapping Approach.</title>
        <authorList>
            <person name="Kananen K."/>
            <person name="Auerbach J.A."/>
            <person name="Kautto E."/>
            <person name="Blachly J.S."/>
        </authorList>
    </citation>
    <scope>NUCLEOTIDE SEQUENCE [LARGE SCALE GENOMIC DNA]</scope>
    <source>
        <strain evidence="1">B95-8</strain>
        <tissue evidence="1">Cell line</tissue>
    </source>
</reference>
<accession>A0ABQ9WIN1</accession>
<proteinExistence type="predicted"/>
<dbReference type="Proteomes" id="UP001266305">
    <property type="component" value="Unassembled WGS sequence"/>
</dbReference>
<gene>
    <name evidence="1" type="ORF">P7K49_002706</name>
</gene>